<evidence type="ECO:0000313" key="2">
    <source>
        <dbReference type="EMBL" id="AQT67594.1"/>
    </source>
</evidence>
<dbReference type="AlphaFoldDB" id="A0A1U9NIN9"/>
<dbReference type="KEGG" id="alus:STSP2_00742"/>
<evidence type="ECO:0000256" key="1">
    <source>
        <dbReference type="SAM" id="Coils"/>
    </source>
</evidence>
<evidence type="ECO:0000313" key="3">
    <source>
        <dbReference type="Proteomes" id="UP000189674"/>
    </source>
</evidence>
<dbReference type="EMBL" id="CP019791">
    <property type="protein sequence ID" value="AQT67594.1"/>
    <property type="molecule type" value="Genomic_DNA"/>
</dbReference>
<dbReference type="Proteomes" id="UP000189674">
    <property type="component" value="Chromosome"/>
</dbReference>
<accession>A0A1U9NIN9</accession>
<sequence length="190" mass="22161">MTDSGLLTNFTDTVQVKFKFLEKKFGFTLVGIDRQARTACVSYQSENVLLQITYNLVDWEIGVTFRHKDEEPLFDKFDLLYAAECQSVDFGVAFSPEMICTWLDKLTVILKTKGHGYLVGDKKAYRNLRKLANRRRNLQKQKLALDSLRDEFDRAWQDKNYHRVVDLLAPYSDLLTHTEKAKLDYAKRHA</sequence>
<keyword evidence="1" id="KW-0175">Coiled coil</keyword>
<dbReference type="OrthoDB" id="7062108at2"/>
<dbReference type="RefSeq" id="WP_146659921.1">
    <property type="nucleotide sequence ID" value="NZ_CP019791.1"/>
</dbReference>
<gene>
    <name evidence="2" type="ORF">STSP2_00742</name>
</gene>
<protein>
    <submittedName>
        <fullName evidence="2">Uncharacterized protein</fullName>
    </submittedName>
</protein>
<proteinExistence type="predicted"/>
<organism evidence="2 3">
    <name type="scientific">Anaerohalosphaera lusitana</name>
    <dbReference type="NCBI Taxonomy" id="1936003"/>
    <lineage>
        <taxon>Bacteria</taxon>
        <taxon>Pseudomonadati</taxon>
        <taxon>Planctomycetota</taxon>
        <taxon>Phycisphaerae</taxon>
        <taxon>Sedimentisphaerales</taxon>
        <taxon>Anaerohalosphaeraceae</taxon>
        <taxon>Anaerohalosphaera</taxon>
    </lineage>
</organism>
<reference evidence="3" key="1">
    <citation type="submission" date="2017-02" db="EMBL/GenBank/DDBJ databases">
        <title>Comparative genomics and description of representatives of a novel lineage of planctomycetes thriving in anoxic sediments.</title>
        <authorList>
            <person name="Spring S."/>
            <person name="Bunk B."/>
            <person name="Sproer C."/>
        </authorList>
    </citation>
    <scope>NUCLEOTIDE SEQUENCE [LARGE SCALE GENOMIC DNA]</scope>
    <source>
        <strain evidence="3">ST-NAGAB-D1</strain>
    </source>
</reference>
<keyword evidence="3" id="KW-1185">Reference proteome</keyword>
<name>A0A1U9NIN9_9BACT</name>
<feature type="coiled-coil region" evidence="1">
    <location>
        <begin position="121"/>
        <end position="151"/>
    </location>
</feature>
<dbReference type="STRING" id="1936003.STSP2_00742"/>